<proteinExistence type="predicted"/>
<protein>
    <recommendedName>
        <fullName evidence="3">Terminase</fullName>
    </recommendedName>
</protein>
<comment type="caution">
    <text evidence="1">The sequence shown here is derived from an EMBL/GenBank/DDBJ whole genome shotgun (WGS) entry which is preliminary data.</text>
</comment>
<feature type="non-terminal residue" evidence="1">
    <location>
        <position position="1"/>
    </location>
</feature>
<dbReference type="Proteomes" id="UP001597368">
    <property type="component" value="Unassembled WGS sequence"/>
</dbReference>
<feature type="non-terminal residue" evidence="1">
    <location>
        <position position="304"/>
    </location>
</feature>
<reference evidence="2" key="1">
    <citation type="journal article" date="2019" name="Int. J. Syst. Evol. Microbiol.">
        <title>The Global Catalogue of Microorganisms (GCM) 10K type strain sequencing project: providing services to taxonomists for standard genome sequencing and annotation.</title>
        <authorList>
            <consortium name="The Broad Institute Genomics Platform"/>
            <consortium name="The Broad Institute Genome Sequencing Center for Infectious Disease"/>
            <person name="Wu L."/>
            <person name="Ma J."/>
        </authorList>
    </citation>
    <scope>NUCLEOTIDE SEQUENCE [LARGE SCALE GENOMIC DNA]</scope>
    <source>
        <strain evidence="2">ICMP 6774ER</strain>
    </source>
</reference>
<name>A0ABW4THK4_9ACTN</name>
<organism evidence="1 2">
    <name type="scientific">Nonomuraea mangrovi</name>
    <dbReference type="NCBI Taxonomy" id="2316207"/>
    <lineage>
        <taxon>Bacteria</taxon>
        <taxon>Bacillati</taxon>
        <taxon>Actinomycetota</taxon>
        <taxon>Actinomycetes</taxon>
        <taxon>Streptosporangiales</taxon>
        <taxon>Streptosporangiaceae</taxon>
        <taxon>Nonomuraea</taxon>
    </lineage>
</organism>
<accession>A0ABW4THK4</accession>
<gene>
    <name evidence="1" type="ORF">ACFSKW_54715</name>
</gene>
<keyword evidence="2" id="KW-1185">Reference proteome</keyword>
<sequence>TGAYRGDLKPFGVVLDRRLGEPGTWRGRLSLVNTSEARKIGEIFPADPLDLLSGPGRLVVHTWRSGVLWGIHWLHTIVTSKDQRGSVWMDVQGSTLDAYLMHVALEQDVAFSGDQITAARQLIAHMQATSGSNIGLALQTGTSGVNRLLTAKASDNTTYGRILQDYARQAAGFESVVNPRVVDGVIFRSWEWGSPKIIGSGVHVFAEGQEGGDITTWREERSALRGGTRWRVIGGTPQQDDATTSSTAMRSVLVATPHLEEGWPIIDQRPTHPGQSVDQTTLDDYAAYWASRAPGAPPVFSADV</sequence>
<evidence type="ECO:0000313" key="2">
    <source>
        <dbReference type="Proteomes" id="UP001597368"/>
    </source>
</evidence>
<dbReference type="EMBL" id="JBHUFV010000114">
    <property type="protein sequence ID" value="MFD1940542.1"/>
    <property type="molecule type" value="Genomic_DNA"/>
</dbReference>
<dbReference type="RefSeq" id="WP_379583838.1">
    <property type="nucleotide sequence ID" value="NZ_JBHUFV010000114.1"/>
</dbReference>
<evidence type="ECO:0008006" key="3">
    <source>
        <dbReference type="Google" id="ProtNLM"/>
    </source>
</evidence>
<evidence type="ECO:0000313" key="1">
    <source>
        <dbReference type="EMBL" id="MFD1940542.1"/>
    </source>
</evidence>